<keyword evidence="4" id="KW-0325">Glycoprotein</keyword>
<evidence type="ECO:0000256" key="3">
    <source>
        <dbReference type="ARBA" id="ARBA00022729"/>
    </source>
</evidence>
<dbReference type="EMBL" id="HE580272">
    <property type="protein sequence ID" value="CCD25334.1"/>
    <property type="molecule type" value="Genomic_DNA"/>
</dbReference>
<dbReference type="GO" id="GO:0009277">
    <property type="term" value="C:fungal-type cell wall"/>
    <property type="evidence" value="ECO:0007669"/>
    <property type="project" value="UniProtKB-ARBA"/>
</dbReference>
<evidence type="ECO:0000256" key="6">
    <source>
        <dbReference type="SAM" id="SignalP"/>
    </source>
</evidence>
<protein>
    <recommendedName>
        <fullName evidence="7">Hyphally-regulated cell wall protein N-terminal domain-containing protein</fullName>
    </recommendedName>
</protein>
<feature type="compositionally biased region" description="Low complexity" evidence="5">
    <location>
        <begin position="511"/>
        <end position="520"/>
    </location>
</feature>
<feature type="compositionally biased region" description="Polar residues" evidence="5">
    <location>
        <begin position="459"/>
        <end position="468"/>
    </location>
</feature>
<evidence type="ECO:0000259" key="7">
    <source>
        <dbReference type="Pfam" id="PF11765"/>
    </source>
</evidence>
<evidence type="ECO:0000313" key="9">
    <source>
        <dbReference type="Proteomes" id="UP000000689"/>
    </source>
</evidence>
<comment type="subcellular location">
    <subcellularLocation>
        <location evidence="1">Secreted</location>
    </subcellularLocation>
</comment>
<evidence type="ECO:0000256" key="1">
    <source>
        <dbReference type="ARBA" id="ARBA00004613"/>
    </source>
</evidence>
<feature type="compositionally biased region" description="Polar residues" evidence="5">
    <location>
        <begin position="583"/>
        <end position="600"/>
    </location>
</feature>
<dbReference type="InterPro" id="IPR021031">
    <property type="entry name" value="Hyphal-reg_cell_wall_N"/>
</dbReference>
<dbReference type="OrthoDB" id="10681702at2759"/>
<sequence>MISFYTYCALVLPLIPNLALGLDISRNVTLAGSSSYQDGVSVAKGSTFSLVDGSSADISGDLSIEGTICLGSYQDTSSNMDVSVSAGSVSNSGSIVINPKGSAKLDFGSFQNLGYIAITSGTQDTETFSAQQNFNNQGQMYFGTSGPLEIEGPSSGIENSGTLAFVGNTITFKTGITGDGCMSLQQSTTLNVDMDSSLEPTIWFGDDNSNTLILNGKQQNTPTIKGFGGSNTIVLNITTASNSTSTPALSYDGNTGILTVSGASTVKLDIGTGYDSSSFTVSGSSGINGVPDGTAVVGYNSNAPDSNQPSSCQTVSETPMSSCVVDFTIPDPITTSVVSGDATVSEVISYYSTTESDGFAATATTISIIEVSSSSSIASSSSILKSSSSSVASSSSSIIIEPSSSSIEKSSSSVSKSSSIILSSSFSSSSKSSSVAAQLSSNTIPSSSSSVVEQTSSSAVPQASNSAVPQASSADVPQASSSVVQQASSSDIQPAVSSIAESSGIFEASSSDVVSEQSSSNGEAVQIESSSTSSTPASTPLTSLNNELAESSSVNESPVGIPQSSSKEQYVSSEDETPVPVSSEAQPVSTSTVEAQSSQELPNIENVSSVIESINQTLENQAATMAELDAYEGNLALSDPCVSFTTEYIRGTTYTTEYSLITGSYTETVTLSTSLKTYIIKASSTA</sequence>
<feature type="signal peptide" evidence="6">
    <location>
        <begin position="1"/>
        <end position="21"/>
    </location>
</feature>
<dbReference type="KEGG" id="ndi:NDAI_0F00150"/>
<keyword evidence="3 6" id="KW-0732">Signal</keyword>
<feature type="region of interest" description="Disordered" evidence="5">
    <location>
        <begin position="511"/>
        <end position="600"/>
    </location>
</feature>
<feature type="region of interest" description="Disordered" evidence="5">
    <location>
        <begin position="455"/>
        <end position="487"/>
    </location>
</feature>
<evidence type="ECO:0000256" key="2">
    <source>
        <dbReference type="ARBA" id="ARBA00022525"/>
    </source>
</evidence>
<dbReference type="OMA" id="FTTEYIR"/>
<dbReference type="RefSeq" id="XP_003670577.1">
    <property type="nucleotide sequence ID" value="XM_003670529.1"/>
</dbReference>
<reference evidence="8 9" key="1">
    <citation type="journal article" date="2011" name="Proc. Natl. Acad. Sci. U.S.A.">
        <title>Evolutionary erosion of yeast sex chromosomes by mating-type switching accidents.</title>
        <authorList>
            <person name="Gordon J.L."/>
            <person name="Armisen D."/>
            <person name="Proux-Wera E."/>
            <person name="Oheigeartaigh S.S."/>
            <person name="Byrne K.P."/>
            <person name="Wolfe K.H."/>
        </authorList>
    </citation>
    <scope>NUCLEOTIDE SEQUENCE [LARGE SCALE GENOMIC DNA]</scope>
    <source>
        <strain evidence="9">ATCC 10597 / BCRC 20456 / CBS 421 / NBRC 0211 / NRRL Y-12639</strain>
    </source>
</reference>
<feature type="domain" description="Hyphally-regulated cell wall protein N-terminal" evidence="7">
    <location>
        <begin position="16"/>
        <end position="319"/>
    </location>
</feature>
<keyword evidence="9" id="KW-1185">Reference proteome</keyword>
<dbReference type="AlphaFoldDB" id="G0WC23"/>
<dbReference type="GeneID" id="11497171"/>
<dbReference type="HOGENOM" id="CLU_401192_0_0_1"/>
<evidence type="ECO:0000313" key="8">
    <source>
        <dbReference type="EMBL" id="CCD25334.1"/>
    </source>
</evidence>
<feature type="compositionally biased region" description="Low complexity" evidence="5">
    <location>
        <begin position="469"/>
        <end position="487"/>
    </location>
</feature>
<organism evidence="8 9">
    <name type="scientific">Naumovozyma dairenensis (strain ATCC 10597 / BCRC 20456 / CBS 421 / NBRC 0211 / NRRL Y-12639)</name>
    <name type="common">Saccharomyces dairenensis</name>
    <dbReference type="NCBI Taxonomy" id="1071378"/>
    <lineage>
        <taxon>Eukaryota</taxon>
        <taxon>Fungi</taxon>
        <taxon>Dikarya</taxon>
        <taxon>Ascomycota</taxon>
        <taxon>Saccharomycotina</taxon>
        <taxon>Saccharomycetes</taxon>
        <taxon>Saccharomycetales</taxon>
        <taxon>Saccharomycetaceae</taxon>
        <taxon>Naumovozyma</taxon>
    </lineage>
</organism>
<feature type="compositionally biased region" description="Low complexity" evidence="5">
    <location>
        <begin position="529"/>
        <end position="544"/>
    </location>
</feature>
<dbReference type="Pfam" id="PF11765">
    <property type="entry name" value="Hyphal_reg_CWP"/>
    <property type="match status" value="1"/>
</dbReference>
<dbReference type="GO" id="GO:0005576">
    <property type="term" value="C:extracellular region"/>
    <property type="evidence" value="ECO:0007669"/>
    <property type="project" value="UniProtKB-SubCell"/>
</dbReference>
<evidence type="ECO:0000256" key="4">
    <source>
        <dbReference type="ARBA" id="ARBA00023180"/>
    </source>
</evidence>
<feature type="chain" id="PRO_5003411242" description="Hyphally-regulated cell wall protein N-terminal domain-containing protein" evidence="6">
    <location>
        <begin position="22"/>
        <end position="686"/>
    </location>
</feature>
<dbReference type="Proteomes" id="UP000000689">
    <property type="component" value="Chromosome 6"/>
</dbReference>
<evidence type="ECO:0000256" key="5">
    <source>
        <dbReference type="SAM" id="MobiDB-lite"/>
    </source>
</evidence>
<gene>
    <name evidence="8" type="primary">NDAI0F00150</name>
    <name evidence="8" type="ordered locus">NDAI_0F00150</name>
</gene>
<name>G0WC23_NAUDC</name>
<accession>G0WC23</accession>
<keyword evidence="2" id="KW-0964">Secreted</keyword>
<proteinExistence type="predicted"/>
<feature type="compositionally biased region" description="Polar residues" evidence="5">
    <location>
        <begin position="545"/>
        <end position="572"/>
    </location>
</feature>